<dbReference type="InterPro" id="IPR029471">
    <property type="entry name" value="HNH_5"/>
</dbReference>
<dbReference type="PANTHER" id="PTHR33877">
    <property type="entry name" value="SLL1193 PROTEIN"/>
    <property type="match status" value="1"/>
</dbReference>
<gene>
    <name evidence="3" type="ORF">KL86PLE_90670</name>
</gene>
<dbReference type="AlphaFoldDB" id="A0A212LQR1"/>
<dbReference type="EMBL" id="FMJD01000013">
    <property type="protein sequence ID" value="SCM79847.1"/>
    <property type="molecule type" value="Genomic_DNA"/>
</dbReference>
<dbReference type="RefSeq" id="WP_288198779.1">
    <property type="nucleotide sequence ID" value="NZ_LT608334.1"/>
</dbReference>
<evidence type="ECO:0000259" key="2">
    <source>
        <dbReference type="SMART" id="SM00507"/>
    </source>
</evidence>
<name>A0A212LQR1_9HYPH</name>
<reference evidence="3" key="1">
    <citation type="submission" date="2016-08" db="EMBL/GenBank/DDBJ databases">
        <authorList>
            <person name="Seilhamer J.J."/>
        </authorList>
    </citation>
    <scope>NUCLEOTIDE SEQUENCE</scope>
    <source>
        <strain evidence="3">86</strain>
    </source>
</reference>
<dbReference type="Gene3D" id="1.10.30.50">
    <property type="match status" value="1"/>
</dbReference>
<protein>
    <recommendedName>
        <fullName evidence="2">HNH nuclease domain-containing protein</fullName>
    </recommendedName>
</protein>
<dbReference type="Pfam" id="PF14279">
    <property type="entry name" value="HNH_5"/>
    <property type="match status" value="1"/>
</dbReference>
<evidence type="ECO:0000256" key="1">
    <source>
        <dbReference type="SAM" id="MobiDB-lite"/>
    </source>
</evidence>
<organism evidence="3">
    <name type="scientific">uncultured Pleomorphomonas sp</name>
    <dbReference type="NCBI Taxonomy" id="442121"/>
    <lineage>
        <taxon>Bacteria</taxon>
        <taxon>Pseudomonadati</taxon>
        <taxon>Pseudomonadota</taxon>
        <taxon>Alphaproteobacteria</taxon>
        <taxon>Hyphomicrobiales</taxon>
        <taxon>Pleomorphomonadaceae</taxon>
        <taxon>Pleomorphomonas</taxon>
        <taxon>environmental samples</taxon>
    </lineage>
</organism>
<dbReference type="InterPro" id="IPR052892">
    <property type="entry name" value="NA-targeting_endonuclease"/>
</dbReference>
<dbReference type="CDD" id="cd00085">
    <property type="entry name" value="HNHc"/>
    <property type="match status" value="1"/>
</dbReference>
<feature type="domain" description="HNH nuclease" evidence="2">
    <location>
        <begin position="26"/>
        <end position="79"/>
    </location>
</feature>
<dbReference type="SMART" id="SM00507">
    <property type="entry name" value="HNHc"/>
    <property type="match status" value="1"/>
</dbReference>
<dbReference type="PANTHER" id="PTHR33877:SF2">
    <property type="entry name" value="OS07G0170200 PROTEIN"/>
    <property type="match status" value="1"/>
</dbReference>
<evidence type="ECO:0000313" key="3">
    <source>
        <dbReference type="EMBL" id="SCM79847.1"/>
    </source>
</evidence>
<feature type="region of interest" description="Disordered" evidence="1">
    <location>
        <begin position="1"/>
        <end position="20"/>
    </location>
</feature>
<sequence length="133" mass="15491">MGRRRGDRFGLTPHQQRKLDRAFDRADREDALRKEHGRCHYCRTKLTIHTVTRDHVDPRALGGSNQRKNIVAACERCNVAKGSMSYKQFVRMVRFPEVGEPLLFRFINMDLRINKALQKMERGLAKALGIDRI</sequence>
<proteinExistence type="predicted"/>
<dbReference type="InterPro" id="IPR003615">
    <property type="entry name" value="HNH_nuc"/>
</dbReference>
<accession>A0A212LQR1</accession>